<feature type="region of interest" description="Disordered" evidence="1">
    <location>
        <begin position="221"/>
        <end position="357"/>
    </location>
</feature>
<name>A0A2N9IUB3_FAGSY</name>
<feature type="compositionally biased region" description="Acidic residues" evidence="1">
    <location>
        <begin position="295"/>
        <end position="310"/>
    </location>
</feature>
<sequence length="357" mass="39453">MDFFKSVFSDDPDPLQPQNDDDSEPNPDPNSNDTWSFGGLIKTIASRSESTIQNYKRELEEFGSGLKKETAVIREVASRAVKDLPGSLDVGASVAQESLESVGQAIDDIGASVWKSTAEIISHGTDKLLGPDPDSDSNSSDNNNTRIGTRTSQLSDLKRYSRFESQVRSIQCDLNTYLDEPKEDFQAYDEWKLGFVLDEKVEEARAKLVKRVISGEEEEDLSWDFDDDDQDGENNVSVSKVESSGDNVVLDDKSNVGIGGVMVEMRLGEQEGKTDSVESGRDSDVSVVSSQPLLPEEEDLGWDEIDDIGSNDENKGDDGVGSSDRVDLRRRLSMAEEEEDLSWDIEDDDDDDLPIKS</sequence>
<proteinExistence type="predicted"/>
<feature type="region of interest" description="Disordered" evidence="1">
    <location>
        <begin position="1"/>
        <end position="37"/>
    </location>
</feature>
<accession>A0A2N9IUB3</accession>
<feature type="compositionally biased region" description="Basic and acidic residues" evidence="1">
    <location>
        <begin position="266"/>
        <end position="284"/>
    </location>
</feature>
<dbReference type="EMBL" id="OIVN01006254">
    <property type="protein sequence ID" value="SPD29006.1"/>
    <property type="molecule type" value="Genomic_DNA"/>
</dbReference>
<reference evidence="2" key="1">
    <citation type="submission" date="2018-02" db="EMBL/GenBank/DDBJ databases">
        <authorList>
            <person name="Cohen D.B."/>
            <person name="Kent A.D."/>
        </authorList>
    </citation>
    <scope>NUCLEOTIDE SEQUENCE</scope>
</reference>
<feature type="region of interest" description="Disordered" evidence="1">
    <location>
        <begin position="124"/>
        <end position="150"/>
    </location>
</feature>
<dbReference type="AlphaFoldDB" id="A0A2N9IUB3"/>
<evidence type="ECO:0000313" key="2">
    <source>
        <dbReference type="EMBL" id="SPD29006.1"/>
    </source>
</evidence>
<feature type="compositionally biased region" description="Low complexity" evidence="1">
    <location>
        <begin position="233"/>
        <end position="244"/>
    </location>
</feature>
<dbReference type="PANTHER" id="PTHR16019:SF24">
    <property type="entry name" value="BSD DOMAIN-CONTAINING PROTEIN"/>
    <property type="match status" value="1"/>
</dbReference>
<dbReference type="GO" id="GO:0005737">
    <property type="term" value="C:cytoplasm"/>
    <property type="evidence" value="ECO:0007669"/>
    <property type="project" value="TreeGrafter"/>
</dbReference>
<feature type="compositionally biased region" description="Basic and acidic residues" evidence="1">
    <location>
        <begin position="312"/>
        <end position="334"/>
    </location>
</feature>
<dbReference type="InterPro" id="IPR051494">
    <property type="entry name" value="BSD_domain-containing"/>
</dbReference>
<feature type="compositionally biased region" description="Acidic residues" evidence="1">
    <location>
        <begin position="335"/>
        <end position="357"/>
    </location>
</feature>
<dbReference type="PANTHER" id="PTHR16019">
    <property type="entry name" value="SYNAPSE-ASSOCIATED PROTEIN"/>
    <property type="match status" value="1"/>
</dbReference>
<feature type="compositionally biased region" description="Acidic residues" evidence="1">
    <location>
        <begin position="221"/>
        <end position="232"/>
    </location>
</feature>
<organism evidence="2">
    <name type="scientific">Fagus sylvatica</name>
    <name type="common">Beechnut</name>
    <dbReference type="NCBI Taxonomy" id="28930"/>
    <lineage>
        <taxon>Eukaryota</taxon>
        <taxon>Viridiplantae</taxon>
        <taxon>Streptophyta</taxon>
        <taxon>Embryophyta</taxon>
        <taxon>Tracheophyta</taxon>
        <taxon>Spermatophyta</taxon>
        <taxon>Magnoliopsida</taxon>
        <taxon>eudicotyledons</taxon>
        <taxon>Gunneridae</taxon>
        <taxon>Pentapetalae</taxon>
        <taxon>rosids</taxon>
        <taxon>fabids</taxon>
        <taxon>Fagales</taxon>
        <taxon>Fagaceae</taxon>
        <taxon>Fagus</taxon>
    </lineage>
</organism>
<evidence type="ECO:0008006" key="3">
    <source>
        <dbReference type="Google" id="ProtNLM"/>
    </source>
</evidence>
<protein>
    <recommendedName>
        <fullName evidence="3">BSD domain-containing protein</fullName>
    </recommendedName>
</protein>
<gene>
    <name evidence="2" type="ORF">FSB_LOCUS56888</name>
</gene>
<evidence type="ECO:0000256" key="1">
    <source>
        <dbReference type="SAM" id="MobiDB-lite"/>
    </source>
</evidence>